<sequence>MLVCLVGGLATWLPANTAQAADTQDILLHKRIFRDLDVSEDYQFQNTGQAITDTQSDFMQTTFGLNKATFVVFDVTEKYDELANDGLSYDKMVATYFNKLHLARKDLRALVDRTDPRHDTVKNDAKYAFLLDKNGQVKTVFQGVTKSGNFNGSDGQQYSEDGLLAFDLPKTVTIDGVSRPAKYMICEIDVGLTDNIDYERLARYMVLTFPVIDPDTGLNFKDTLHLYPKNIGYARDPYFLKVGKNTLEAPDSDAIPLQGAKFVLWQEIDGEKQYLDMSYESALQNKWIPQSQLQGSPLEDQRVTVFTSQKNGLVTMEGRLLASGTYYFEEMASIPGYVIHANAQKVKVEVPRSWEEPVLVNGQPLKEPEPENPEIGDEFVPLVYNLKENPDVVGKKFQKVAVNNHDQKLSGAQFVIENPDGKYLQQKAGQNNWVTVADDVKALQKADLTVLTSDAAGNFAVKDLEAGTYRLREIKAPDGYQLNENPVTFIADSSSYAGTPQKVVNAKKSLLDLISGGGSGTSSTNGPGATKTASGKDSPKLGGFLPQTGNAMLNGLILVGILLIAWAVYRKVKTAKR</sequence>
<feature type="chain" id="PRO_5006413507" evidence="6">
    <location>
        <begin position="21"/>
        <end position="577"/>
    </location>
</feature>
<dbReference type="Pfam" id="PF16555">
    <property type="entry name" value="GramPos_pilinD1"/>
    <property type="match status" value="1"/>
</dbReference>
<evidence type="ECO:0000259" key="7">
    <source>
        <dbReference type="Pfam" id="PF16555"/>
    </source>
</evidence>
<feature type="signal peptide" evidence="6">
    <location>
        <begin position="1"/>
        <end position="20"/>
    </location>
</feature>
<dbReference type="eggNOG" id="COG4932">
    <property type="taxonomic scope" value="Bacteria"/>
</dbReference>
<dbReference type="Pfam" id="PF17802">
    <property type="entry name" value="SpaA"/>
    <property type="match status" value="2"/>
</dbReference>
<dbReference type="Gene3D" id="2.60.40.10">
    <property type="entry name" value="Immunoglobulins"/>
    <property type="match status" value="3"/>
</dbReference>
<evidence type="ECO:0000256" key="6">
    <source>
        <dbReference type="SAM" id="SignalP"/>
    </source>
</evidence>
<evidence type="ECO:0000259" key="8">
    <source>
        <dbReference type="Pfam" id="PF17802"/>
    </source>
</evidence>
<feature type="region of interest" description="Disordered" evidence="4">
    <location>
        <begin position="517"/>
        <end position="541"/>
    </location>
</feature>
<keyword evidence="3 6" id="KW-0732">Signal</keyword>
<evidence type="ECO:0000256" key="2">
    <source>
        <dbReference type="ARBA" id="ARBA00022525"/>
    </source>
</evidence>
<keyword evidence="5" id="KW-0812">Transmembrane</keyword>
<dbReference type="InterPro" id="IPR041033">
    <property type="entry name" value="SpaA_PFL_dom_1"/>
</dbReference>
<feature type="domain" description="Gram-positive pilin subunit D1 N-terminal" evidence="7">
    <location>
        <begin position="22"/>
        <end position="230"/>
    </location>
</feature>
<evidence type="ECO:0000256" key="3">
    <source>
        <dbReference type="ARBA" id="ARBA00022729"/>
    </source>
</evidence>
<feature type="compositionally biased region" description="Polar residues" evidence="4">
    <location>
        <begin position="525"/>
        <end position="535"/>
    </location>
</feature>
<comment type="caution">
    <text evidence="9">The sequence shown here is derived from an EMBL/GenBank/DDBJ whole genome shotgun (WGS) entry which is preliminary data.</text>
</comment>
<name>A0A0R1Y0D8_9LACO</name>
<proteinExistence type="inferred from homology"/>
<feature type="domain" description="SpaA-like prealbumin fold" evidence="8">
    <location>
        <begin position="251"/>
        <end position="349"/>
    </location>
</feature>
<dbReference type="EMBL" id="AZGA01000068">
    <property type="protein sequence ID" value="KRM32700.1"/>
    <property type="molecule type" value="Genomic_DNA"/>
</dbReference>
<keyword evidence="2" id="KW-0964">Secreted</keyword>
<dbReference type="STRING" id="1423734.FC83_GL000265"/>
<dbReference type="PANTHER" id="PTHR36108:SF13">
    <property type="entry name" value="COLOSSIN-B-RELATED"/>
    <property type="match status" value="1"/>
</dbReference>
<keyword evidence="5" id="KW-0472">Membrane</keyword>
<dbReference type="PATRIC" id="fig|1423734.3.peg.266"/>
<organism evidence="9 10">
    <name type="scientific">Agrilactobacillus composti DSM 18527 = JCM 14202</name>
    <dbReference type="NCBI Taxonomy" id="1423734"/>
    <lineage>
        <taxon>Bacteria</taxon>
        <taxon>Bacillati</taxon>
        <taxon>Bacillota</taxon>
        <taxon>Bacilli</taxon>
        <taxon>Lactobacillales</taxon>
        <taxon>Lactobacillaceae</taxon>
        <taxon>Agrilactobacillus</taxon>
    </lineage>
</organism>
<comment type="similarity">
    <text evidence="1">Belongs to the serine-aspartate repeat-containing protein (SDr) family.</text>
</comment>
<feature type="domain" description="SpaA-like prealbumin fold" evidence="8">
    <location>
        <begin position="403"/>
        <end position="494"/>
    </location>
</feature>
<dbReference type="PANTHER" id="PTHR36108">
    <property type="entry name" value="COLOSSIN-B-RELATED"/>
    <property type="match status" value="1"/>
</dbReference>
<evidence type="ECO:0000256" key="4">
    <source>
        <dbReference type="SAM" id="MobiDB-lite"/>
    </source>
</evidence>
<gene>
    <name evidence="9" type="ORF">FC83_GL000265</name>
</gene>
<dbReference type="InterPro" id="IPR013783">
    <property type="entry name" value="Ig-like_fold"/>
</dbReference>
<dbReference type="AlphaFoldDB" id="A0A0R1Y0D8"/>
<accession>A0A0R1Y0D8</accession>
<keyword evidence="10" id="KW-1185">Reference proteome</keyword>
<protein>
    <submittedName>
        <fullName evidence="9">Pilus specific protein</fullName>
    </submittedName>
</protein>
<evidence type="ECO:0000256" key="5">
    <source>
        <dbReference type="SAM" id="Phobius"/>
    </source>
</evidence>
<reference evidence="9 10" key="1">
    <citation type="journal article" date="2015" name="Genome Announc.">
        <title>Expanding the biotechnology potential of lactobacilli through comparative genomics of 213 strains and associated genera.</title>
        <authorList>
            <person name="Sun Z."/>
            <person name="Harris H.M."/>
            <person name="McCann A."/>
            <person name="Guo C."/>
            <person name="Argimon S."/>
            <person name="Zhang W."/>
            <person name="Yang X."/>
            <person name="Jeffery I.B."/>
            <person name="Cooney J.C."/>
            <person name="Kagawa T.F."/>
            <person name="Liu W."/>
            <person name="Song Y."/>
            <person name="Salvetti E."/>
            <person name="Wrobel A."/>
            <person name="Rasinkangas P."/>
            <person name="Parkhill J."/>
            <person name="Rea M.C."/>
            <person name="O'Sullivan O."/>
            <person name="Ritari J."/>
            <person name="Douillard F.P."/>
            <person name="Paul Ross R."/>
            <person name="Yang R."/>
            <person name="Briner A.E."/>
            <person name="Felis G.E."/>
            <person name="de Vos W.M."/>
            <person name="Barrangou R."/>
            <person name="Klaenhammer T.R."/>
            <person name="Caufield P.W."/>
            <person name="Cui Y."/>
            <person name="Zhang H."/>
            <person name="O'Toole P.W."/>
        </authorList>
    </citation>
    <scope>NUCLEOTIDE SEQUENCE [LARGE SCALE GENOMIC DNA]</scope>
    <source>
        <strain evidence="9 10">DSM 18527</strain>
    </source>
</reference>
<dbReference type="SUPFAM" id="SSF49478">
    <property type="entry name" value="Cna protein B-type domain"/>
    <property type="match status" value="1"/>
</dbReference>
<keyword evidence="5" id="KW-1133">Transmembrane helix</keyword>
<evidence type="ECO:0000256" key="1">
    <source>
        <dbReference type="ARBA" id="ARBA00007257"/>
    </source>
</evidence>
<feature type="transmembrane region" description="Helical" evidence="5">
    <location>
        <begin position="551"/>
        <end position="569"/>
    </location>
</feature>
<evidence type="ECO:0000313" key="10">
    <source>
        <dbReference type="Proteomes" id="UP000051236"/>
    </source>
</evidence>
<dbReference type="Proteomes" id="UP000051236">
    <property type="component" value="Unassembled WGS sequence"/>
</dbReference>
<evidence type="ECO:0000313" key="9">
    <source>
        <dbReference type="EMBL" id="KRM32700.1"/>
    </source>
</evidence>
<dbReference type="InterPro" id="IPR032364">
    <property type="entry name" value="GramPos_pilinD1_N"/>
</dbReference>